<dbReference type="PANTHER" id="PTHR16557">
    <property type="entry name" value="ALKYLATED DNA REPAIR PROTEIN ALKB-RELATED"/>
    <property type="match status" value="1"/>
</dbReference>
<keyword evidence="1 6" id="KW-0479">Metal-binding</keyword>
<dbReference type="STRING" id="578942.SAMN05216289_1226"/>
<feature type="domain" description="Fe2OG dioxygenase" evidence="7">
    <location>
        <begin position="114"/>
        <end position="214"/>
    </location>
</feature>
<dbReference type="EMBL" id="FOVF01000022">
    <property type="protein sequence ID" value="SFN44479.1"/>
    <property type="molecule type" value="Genomic_DNA"/>
</dbReference>
<keyword evidence="3" id="KW-0560">Oxidoreductase</keyword>
<feature type="binding site" evidence="5">
    <location>
        <position position="162"/>
    </location>
    <ligand>
        <name>substrate</name>
    </ligand>
</feature>
<dbReference type="GO" id="GO:0035516">
    <property type="term" value="F:broad specificity oxidative DNA demethylase activity"/>
    <property type="evidence" value="ECO:0007669"/>
    <property type="project" value="TreeGrafter"/>
</dbReference>
<feature type="binding site" evidence="6">
    <location>
        <position position="188"/>
    </location>
    <ligand>
        <name>Fe cation</name>
        <dbReference type="ChEBI" id="CHEBI:24875"/>
        <note>catalytic</note>
    </ligand>
</feature>
<dbReference type="InterPro" id="IPR005123">
    <property type="entry name" value="Oxoglu/Fe-dep_dioxygenase_dom"/>
</dbReference>
<name>A0A1I4Z3C4_9GAMM</name>
<dbReference type="OrthoDB" id="9796932at2"/>
<feature type="binding site" evidence="5">
    <location>
        <begin position="77"/>
        <end position="79"/>
    </location>
    <ligand>
        <name>substrate</name>
    </ligand>
</feature>
<evidence type="ECO:0000313" key="9">
    <source>
        <dbReference type="Proteomes" id="UP000198575"/>
    </source>
</evidence>
<dbReference type="Gene3D" id="2.60.120.590">
    <property type="entry name" value="Alpha-ketoglutarate-dependent dioxygenase AlkB-like"/>
    <property type="match status" value="1"/>
</dbReference>
<dbReference type="AlphaFoldDB" id="A0A1I4Z3C4"/>
<evidence type="ECO:0000256" key="3">
    <source>
        <dbReference type="ARBA" id="ARBA00023002"/>
    </source>
</evidence>
<evidence type="ECO:0000259" key="7">
    <source>
        <dbReference type="PROSITE" id="PS51471"/>
    </source>
</evidence>
<feature type="binding site" evidence="5">
    <location>
        <begin position="205"/>
        <end position="211"/>
    </location>
    <ligand>
        <name>2-oxoglutarate</name>
        <dbReference type="ChEBI" id="CHEBI:16810"/>
    </ligand>
</feature>
<dbReference type="Proteomes" id="UP000198575">
    <property type="component" value="Unassembled WGS sequence"/>
</dbReference>
<dbReference type="GO" id="GO:0035513">
    <property type="term" value="P:oxidative RNA demethylation"/>
    <property type="evidence" value="ECO:0007669"/>
    <property type="project" value="TreeGrafter"/>
</dbReference>
<evidence type="ECO:0000256" key="4">
    <source>
        <dbReference type="ARBA" id="ARBA00023004"/>
    </source>
</evidence>
<dbReference type="PROSITE" id="PS51471">
    <property type="entry name" value="FE2OG_OXY"/>
    <property type="match status" value="1"/>
</dbReference>
<dbReference type="InterPro" id="IPR027450">
    <property type="entry name" value="AlkB-like"/>
</dbReference>
<sequence length="214" mass="23404">MDLFDSLDVEPREERLGPGAVVLRNLARDRAAAILAAIDPVLAAAPLRRMITPGGSPMSVRMSNCGALGWTSDRRGYRYVERDPLDGRAWPPMPDLVREIGRDAAARAGFPGFEADACLINCYEPGARMSLHQDRDERDFGAPIVSVSLGLPAVFLFGGPVRKDKPLAIPLRHGDVIVWGGPARLHFHGVRPLQDGEHPLTGHFRYNLTLRKAG</sequence>
<feature type="binding site" evidence="6">
    <location>
        <position position="132"/>
    </location>
    <ligand>
        <name>Fe cation</name>
        <dbReference type="ChEBI" id="CHEBI:24875"/>
        <note>catalytic</note>
    </ligand>
</feature>
<dbReference type="SUPFAM" id="SSF51197">
    <property type="entry name" value="Clavaminate synthase-like"/>
    <property type="match status" value="1"/>
</dbReference>
<gene>
    <name evidence="8" type="ORF">SAMN05216289_1226</name>
</gene>
<evidence type="ECO:0000313" key="8">
    <source>
        <dbReference type="EMBL" id="SFN44479.1"/>
    </source>
</evidence>
<reference evidence="8 9" key="1">
    <citation type="submission" date="2016-10" db="EMBL/GenBank/DDBJ databases">
        <authorList>
            <person name="de Groot N.N."/>
        </authorList>
    </citation>
    <scope>NUCLEOTIDE SEQUENCE [LARGE SCALE GENOMIC DNA]</scope>
    <source>
        <strain evidence="8 9">CGMCC 1.7659</strain>
    </source>
</reference>
<feature type="binding site" evidence="5">
    <location>
        <position position="70"/>
    </location>
    <ligand>
        <name>substrate</name>
    </ligand>
</feature>
<accession>A0A1I4Z3C4</accession>
<proteinExistence type="predicted"/>
<comment type="cofactor">
    <cofactor evidence="6">
        <name>Fe(2+)</name>
        <dbReference type="ChEBI" id="CHEBI:29033"/>
    </cofactor>
    <text evidence="6">Binds 1 Fe(2+) ion per subunit.</text>
</comment>
<organism evidence="8 9">
    <name type="scientific">Dokdonella immobilis</name>
    <dbReference type="NCBI Taxonomy" id="578942"/>
    <lineage>
        <taxon>Bacteria</taxon>
        <taxon>Pseudomonadati</taxon>
        <taxon>Pseudomonadota</taxon>
        <taxon>Gammaproteobacteria</taxon>
        <taxon>Lysobacterales</taxon>
        <taxon>Rhodanobacteraceae</taxon>
        <taxon>Dokdonella</taxon>
    </lineage>
</organism>
<evidence type="ECO:0000256" key="2">
    <source>
        <dbReference type="ARBA" id="ARBA00022964"/>
    </source>
</evidence>
<keyword evidence="2 8" id="KW-0223">Dioxygenase</keyword>
<keyword evidence="4 6" id="KW-0408">Iron</keyword>
<dbReference type="NCBIfam" id="NF011930">
    <property type="entry name" value="PRK15401.1"/>
    <property type="match status" value="1"/>
</dbReference>
<evidence type="ECO:0000256" key="5">
    <source>
        <dbReference type="PIRSR" id="PIRSR604574-1"/>
    </source>
</evidence>
<dbReference type="RefSeq" id="WP_092408961.1">
    <property type="nucleotide sequence ID" value="NZ_FOVF01000022.1"/>
</dbReference>
<dbReference type="GO" id="GO:0035515">
    <property type="term" value="F:oxidative RNA demethylase activity"/>
    <property type="evidence" value="ECO:0007669"/>
    <property type="project" value="TreeGrafter"/>
</dbReference>
<dbReference type="InterPro" id="IPR004574">
    <property type="entry name" value="Alkb"/>
</dbReference>
<dbReference type="PANTHER" id="PTHR16557:SF2">
    <property type="entry name" value="NUCLEIC ACID DIOXYGENASE ALKBH1"/>
    <property type="match status" value="1"/>
</dbReference>
<feature type="binding site" evidence="5">
    <location>
        <position position="136"/>
    </location>
    <ligand>
        <name>substrate</name>
    </ligand>
</feature>
<evidence type="ECO:0000256" key="6">
    <source>
        <dbReference type="PIRSR" id="PIRSR604574-2"/>
    </source>
</evidence>
<protein>
    <submittedName>
        <fullName evidence="8">DNA-N1-methyladenine dioxygenase</fullName>
    </submittedName>
</protein>
<keyword evidence="9" id="KW-1185">Reference proteome</keyword>
<dbReference type="GO" id="GO:0008198">
    <property type="term" value="F:ferrous iron binding"/>
    <property type="evidence" value="ECO:0007669"/>
    <property type="project" value="TreeGrafter"/>
</dbReference>
<feature type="binding site" evidence="5">
    <location>
        <begin position="121"/>
        <end position="123"/>
    </location>
    <ligand>
        <name>2-oxoglutarate</name>
        <dbReference type="ChEBI" id="CHEBI:16810"/>
    </ligand>
</feature>
<dbReference type="InterPro" id="IPR037151">
    <property type="entry name" value="AlkB-like_sf"/>
</dbReference>
<evidence type="ECO:0000256" key="1">
    <source>
        <dbReference type="ARBA" id="ARBA00022723"/>
    </source>
</evidence>
<dbReference type="Pfam" id="PF13532">
    <property type="entry name" value="2OG-FeII_Oxy_2"/>
    <property type="match status" value="1"/>
</dbReference>
<feature type="binding site" evidence="6">
    <location>
        <position position="134"/>
    </location>
    <ligand>
        <name>Fe cation</name>
        <dbReference type="ChEBI" id="CHEBI:24875"/>
        <note>catalytic</note>
    </ligand>
</feature>
<dbReference type="GO" id="GO:0005737">
    <property type="term" value="C:cytoplasm"/>
    <property type="evidence" value="ECO:0007669"/>
    <property type="project" value="TreeGrafter"/>
</dbReference>